<dbReference type="InterPro" id="IPR001173">
    <property type="entry name" value="Glyco_trans_2-like"/>
</dbReference>
<sequence>MLLQNILVSINCITYNHEEFIAEAIESFLMQKTNFNYEILIHDDASTDSTAEIIREYEKKYPDLIKPIYQKENQYSKGNPVDRINMRRAKGKYIAICEGDDYWLDPYKLQKQTDYMEKHPECSLCVHGGEVVNASEKKTISYNSANKGNKDFRVEEVIEGGGALFITNSMFYPFKFHSERPKFLDLTSVGDYPLAINLSLLGTVHYLDEFMSAYREGVSGSWTDRNMSSLKRKTEHYDEIANMLDEVNQYTNYQYENSINKRKYTDQLFLLLEQGKFREAKTGKYKDIYLELGYKKKIFIFMDQYCSSISKVLRVAKRRLIR</sequence>
<dbReference type="GO" id="GO:0016740">
    <property type="term" value="F:transferase activity"/>
    <property type="evidence" value="ECO:0007669"/>
    <property type="project" value="UniProtKB-KW"/>
</dbReference>
<dbReference type="PANTHER" id="PTHR22916:SF3">
    <property type="entry name" value="UDP-GLCNAC:BETAGAL BETA-1,3-N-ACETYLGLUCOSAMINYLTRANSFERASE-LIKE PROTEIN 1"/>
    <property type="match status" value="1"/>
</dbReference>
<evidence type="ECO:0000259" key="2">
    <source>
        <dbReference type="Pfam" id="PF00535"/>
    </source>
</evidence>
<dbReference type="PANTHER" id="PTHR22916">
    <property type="entry name" value="GLYCOSYLTRANSFERASE"/>
    <property type="match status" value="1"/>
</dbReference>
<feature type="domain" description="Glycosyltransferase 2-like" evidence="2">
    <location>
        <begin position="13"/>
        <end position="126"/>
    </location>
</feature>
<accession>A0ABR5K4K0</accession>
<organism evidence="3 4">
    <name type="scientific">Lysinibacillus contaminans</name>
    <dbReference type="NCBI Taxonomy" id="1293441"/>
    <lineage>
        <taxon>Bacteria</taxon>
        <taxon>Bacillati</taxon>
        <taxon>Bacillota</taxon>
        <taxon>Bacilli</taxon>
        <taxon>Bacillales</taxon>
        <taxon>Bacillaceae</taxon>
        <taxon>Lysinibacillus</taxon>
    </lineage>
</organism>
<comment type="caution">
    <text evidence="3">The sequence shown here is derived from an EMBL/GenBank/DDBJ whole genome shotgun (WGS) entry which is preliminary data.</text>
</comment>
<dbReference type="InterPro" id="IPR029044">
    <property type="entry name" value="Nucleotide-diphossugar_trans"/>
</dbReference>
<comment type="similarity">
    <text evidence="1">Belongs to the glycosyltransferase 2 family.</text>
</comment>
<keyword evidence="3" id="KW-0808">Transferase</keyword>
<reference evidence="4" key="1">
    <citation type="submission" date="2015-07" db="EMBL/GenBank/DDBJ databases">
        <title>Fjat-14205 dsm 2895.</title>
        <authorList>
            <person name="Liu B."/>
            <person name="Wang J."/>
            <person name="Zhu Y."/>
            <person name="Liu G."/>
            <person name="Chen Q."/>
            <person name="Chen Z."/>
            <person name="Lan J."/>
            <person name="Che J."/>
            <person name="Ge C."/>
            <person name="Shi H."/>
            <person name="Pan Z."/>
            <person name="Liu X."/>
        </authorList>
    </citation>
    <scope>NUCLEOTIDE SEQUENCE [LARGE SCALE GENOMIC DNA]</scope>
    <source>
        <strain evidence="4">DSM 25560</strain>
    </source>
</reference>
<name>A0ABR5K4K0_9BACI</name>
<proteinExistence type="inferred from homology"/>
<dbReference type="Pfam" id="PF00535">
    <property type="entry name" value="Glycos_transf_2"/>
    <property type="match status" value="1"/>
</dbReference>
<evidence type="ECO:0000256" key="1">
    <source>
        <dbReference type="ARBA" id="ARBA00006739"/>
    </source>
</evidence>
<dbReference type="EMBL" id="LGRV01000003">
    <property type="protein sequence ID" value="KOS69858.1"/>
    <property type="molecule type" value="Genomic_DNA"/>
</dbReference>
<evidence type="ECO:0000313" key="4">
    <source>
        <dbReference type="Proteomes" id="UP000050668"/>
    </source>
</evidence>
<gene>
    <name evidence="3" type="ORF">AEA09_12980</name>
</gene>
<dbReference type="Gene3D" id="3.90.550.10">
    <property type="entry name" value="Spore Coat Polysaccharide Biosynthesis Protein SpsA, Chain A"/>
    <property type="match status" value="1"/>
</dbReference>
<dbReference type="SUPFAM" id="SSF53448">
    <property type="entry name" value="Nucleotide-diphospho-sugar transferases"/>
    <property type="match status" value="1"/>
</dbReference>
<evidence type="ECO:0000313" key="3">
    <source>
        <dbReference type="EMBL" id="KOS69858.1"/>
    </source>
</evidence>
<protein>
    <submittedName>
        <fullName evidence="3">Glycosyl transferase family 2</fullName>
    </submittedName>
</protein>
<dbReference type="Proteomes" id="UP000050668">
    <property type="component" value="Unassembled WGS sequence"/>
</dbReference>
<keyword evidence="4" id="KW-1185">Reference proteome</keyword>